<comment type="caution">
    <text evidence="6">The sequence shown here is derived from an EMBL/GenBank/DDBJ whole genome shotgun (WGS) entry which is preliminary data.</text>
</comment>
<keyword evidence="2" id="KW-0677">Repeat</keyword>
<evidence type="ECO:0000256" key="4">
    <source>
        <dbReference type="PROSITE-ProRule" id="PRU00302"/>
    </source>
</evidence>
<comment type="caution">
    <text evidence="4">Lacks conserved residue(s) required for the propagation of feature annotation.</text>
</comment>
<protein>
    <recommendedName>
        <fullName evidence="5">Sushi domain-containing protein</fullName>
    </recommendedName>
</protein>
<evidence type="ECO:0000256" key="1">
    <source>
        <dbReference type="ARBA" id="ARBA00022729"/>
    </source>
</evidence>
<feature type="domain" description="Sushi" evidence="5">
    <location>
        <begin position="116"/>
        <end position="177"/>
    </location>
</feature>
<dbReference type="Gene3D" id="2.10.70.10">
    <property type="entry name" value="Complement Module, domain 1"/>
    <property type="match status" value="5"/>
</dbReference>
<keyword evidence="3" id="KW-1015">Disulfide bond</keyword>
<feature type="domain" description="Sushi" evidence="5">
    <location>
        <begin position="2"/>
        <end position="62"/>
    </location>
</feature>
<dbReference type="CDD" id="cd00033">
    <property type="entry name" value="CCP"/>
    <property type="match status" value="4"/>
</dbReference>
<feature type="non-terminal residue" evidence="6">
    <location>
        <position position="1"/>
    </location>
</feature>
<dbReference type="SMART" id="SM00032">
    <property type="entry name" value="CCP"/>
    <property type="match status" value="5"/>
</dbReference>
<dbReference type="Pfam" id="PF00084">
    <property type="entry name" value="Sushi"/>
    <property type="match status" value="5"/>
</dbReference>
<gene>
    <name evidence="6" type="ORF">PMEA_00022063</name>
</gene>
<keyword evidence="7" id="KW-1185">Reference proteome</keyword>
<evidence type="ECO:0000313" key="7">
    <source>
        <dbReference type="Proteomes" id="UP001159428"/>
    </source>
</evidence>
<evidence type="ECO:0000313" key="6">
    <source>
        <dbReference type="EMBL" id="CAH3037430.1"/>
    </source>
</evidence>
<keyword evidence="1" id="KW-0732">Signal</keyword>
<dbReference type="InterPro" id="IPR035976">
    <property type="entry name" value="Sushi/SCR/CCP_sf"/>
</dbReference>
<feature type="domain" description="Sushi" evidence="5">
    <location>
        <begin position="178"/>
        <end position="234"/>
    </location>
</feature>
<dbReference type="InterPro" id="IPR000436">
    <property type="entry name" value="Sushi_SCR_CCP_dom"/>
</dbReference>
<reference evidence="6 7" key="1">
    <citation type="submission" date="2022-05" db="EMBL/GenBank/DDBJ databases">
        <authorList>
            <consortium name="Genoscope - CEA"/>
            <person name="William W."/>
        </authorList>
    </citation>
    <scope>NUCLEOTIDE SEQUENCE [LARGE SCALE GENOMIC DNA]</scope>
</reference>
<dbReference type="SUPFAM" id="SSF57535">
    <property type="entry name" value="Complement control module/SCR domain"/>
    <property type="match status" value="5"/>
</dbReference>
<dbReference type="PANTHER" id="PTHR45656:SF4">
    <property type="entry name" value="PROTEIN CBR-CLEC-78"/>
    <property type="match status" value="1"/>
</dbReference>
<sequence length="295" mass="32689">GSTCDQPTSPHGSVITHPTRREKYQNGQVILFGCKQGFYLDGMPIITCNGNKWTQTQFRCLGFCPEVGNILNGKVSHVTPQVGKAAIEFRCANNSFQLIGKTRLECIDGQWNGKLPYCQKLPSCVRLQSPANGTLHGNDNSHGAEANFTCFTGFDLFGASALTCNKGVWSSQVPTCKANCTKIMNLPNGHVFGTRFSHGQVVSFNCKYGYELVGDRSLRCINGRWNSSVPQCKVMPCVKPSIPSNSRIIYPRTDQVRYTHGTTLYLACHEGHLLTGSPIMECNYTTWLKREFKCI</sequence>
<keyword evidence="4" id="KW-0768">Sushi</keyword>
<evidence type="ECO:0000256" key="2">
    <source>
        <dbReference type="ARBA" id="ARBA00022737"/>
    </source>
</evidence>
<dbReference type="AlphaFoldDB" id="A0AAU9VRB2"/>
<proteinExistence type="predicted"/>
<evidence type="ECO:0000256" key="3">
    <source>
        <dbReference type="ARBA" id="ARBA00023157"/>
    </source>
</evidence>
<dbReference type="Proteomes" id="UP001159428">
    <property type="component" value="Unassembled WGS sequence"/>
</dbReference>
<organism evidence="6 7">
    <name type="scientific">Pocillopora meandrina</name>
    <dbReference type="NCBI Taxonomy" id="46732"/>
    <lineage>
        <taxon>Eukaryota</taxon>
        <taxon>Metazoa</taxon>
        <taxon>Cnidaria</taxon>
        <taxon>Anthozoa</taxon>
        <taxon>Hexacorallia</taxon>
        <taxon>Scleractinia</taxon>
        <taxon>Astrocoeniina</taxon>
        <taxon>Pocilloporidae</taxon>
        <taxon>Pocillopora</taxon>
    </lineage>
</organism>
<dbReference type="PROSITE" id="PS50923">
    <property type="entry name" value="SUSHI"/>
    <property type="match status" value="4"/>
</dbReference>
<dbReference type="EMBL" id="CALNXJ010000004">
    <property type="protein sequence ID" value="CAH3037430.1"/>
    <property type="molecule type" value="Genomic_DNA"/>
</dbReference>
<feature type="non-terminal residue" evidence="6">
    <location>
        <position position="295"/>
    </location>
</feature>
<dbReference type="InterPro" id="IPR051277">
    <property type="entry name" value="SEZ6_CSMD_C4BPB_Regulators"/>
</dbReference>
<name>A0AAU9VRB2_9CNID</name>
<evidence type="ECO:0000259" key="5">
    <source>
        <dbReference type="PROSITE" id="PS50923"/>
    </source>
</evidence>
<dbReference type="PANTHER" id="PTHR45656">
    <property type="entry name" value="PROTEIN CBR-CLEC-78"/>
    <property type="match status" value="1"/>
</dbReference>
<feature type="domain" description="Sushi" evidence="5">
    <location>
        <begin position="235"/>
        <end position="295"/>
    </location>
</feature>
<accession>A0AAU9VRB2</accession>